<feature type="domain" description="Major facilitator superfamily (MFS) profile" evidence="5">
    <location>
        <begin position="13"/>
        <end position="404"/>
    </location>
</feature>
<evidence type="ECO:0000256" key="1">
    <source>
        <dbReference type="ARBA" id="ARBA00022692"/>
    </source>
</evidence>
<comment type="caution">
    <text evidence="6">The sequence shown here is derived from an EMBL/GenBank/DDBJ whole genome shotgun (WGS) entry which is preliminary data.</text>
</comment>
<evidence type="ECO:0000313" key="6">
    <source>
        <dbReference type="EMBL" id="PJK27436.1"/>
    </source>
</evidence>
<evidence type="ECO:0000259" key="5">
    <source>
        <dbReference type="PROSITE" id="PS50850"/>
    </source>
</evidence>
<evidence type="ECO:0000313" key="7">
    <source>
        <dbReference type="Proteomes" id="UP000229498"/>
    </source>
</evidence>
<dbReference type="SUPFAM" id="SSF103473">
    <property type="entry name" value="MFS general substrate transporter"/>
    <property type="match status" value="1"/>
</dbReference>
<dbReference type="InterPro" id="IPR020846">
    <property type="entry name" value="MFS_dom"/>
</dbReference>
<feature type="transmembrane region" description="Helical" evidence="4">
    <location>
        <begin position="315"/>
        <end position="337"/>
    </location>
</feature>
<dbReference type="PANTHER" id="PTHR11360:SF284">
    <property type="entry name" value="EG:103B4.3 PROTEIN-RELATED"/>
    <property type="match status" value="1"/>
</dbReference>
<accession>A0A2M9FVG4</accession>
<keyword evidence="1 4" id="KW-0812">Transmembrane</keyword>
<gene>
    <name evidence="6" type="ORF">CVT23_21155</name>
</gene>
<dbReference type="PROSITE" id="PS50850">
    <property type="entry name" value="MFS"/>
    <property type="match status" value="1"/>
</dbReference>
<dbReference type="InterPro" id="IPR036259">
    <property type="entry name" value="MFS_trans_sf"/>
</dbReference>
<dbReference type="InterPro" id="IPR050327">
    <property type="entry name" value="Proton-linked_MCT"/>
</dbReference>
<feature type="transmembrane region" description="Helical" evidence="4">
    <location>
        <begin position="75"/>
        <end position="96"/>
    </location>
</feature>
<evidence type="ECO:0000256" key="2">
    <source>
        <dbReference type="ARBA" id="ARBA00022989"/>
    </source>
</evidence>
<reference evidence="6 7" key="1">
    <citation type="submission" date="2017-11" db="EMBL/GenBank/DDBJ databases">
        <title>Draft genome sequence of Rhizobiales bacterium SY3-13.</title>
        <authorList>
            <person name="Sun C."/>
        </authorList>
    </citation>
    <scope>NUCLEOTIDE SEQUENCE [LARGE SCALE GENOMIC DNA]</scope>
    <source>
        <strain evidence="6 7">SY3-13</strain>
    </source>
</reference>
<dbReference type="Gene3D" id="1.20.1250.20">
    <property type="entry name" value="MFS general substrate transporter like domains"/>
    <property type="match status" value="2"/>
</dbReference>
<feature type="transmembrane region" description="Helical" evidence="4">
    <location>
        <begin position="378"/>
        <end position="401"/>
    </location>
</feature>
<keyword evidence="2 4" id="KW-1133">Transmembrane helix</keyword>
<dbReference type="GO" id="GO:0022857">
    <property type="term" value="F:transmembrane transporter activity"/>
    <property type="evidence" value="ECO:0007669"/>
    <property type="project" value="InterPro"/>
</dbReference>
<keyword evidence="3 4" id="KW-0472">Membrane</keyword>
<dbReference type="InterPro" id="IPR011701">
    <property type="entry name" value="MFS"/>
</dbReference>
<dbReference type="PANTHER" id="PTHR11360">
    <property type="entry name" value="MONOCARBOXYLATE TRANSPORTER"/>
    <property type="match status" value="1"/>
</dbReference>
<feature type="transmembrane region" description="Helical" evidence="4">
    <location>
        <begin position="9"/>
        <end position="30"/>
    </location>
</feature>
<dbReference type="AlphaFoldDB" id="A0A2M9FVG4"/>
<feature type="transmembrane region" description="Helical" evidence="4">
    <location>
        <begin position="291"/>
        <end position="309"/>
    </location>
</feature>
<feature type="transmembrane region" description="Helical" evidence="4">
    <location>
        <begin position="50"/>
        <end position="68"/>
    </location>
</feature>
<feature type="transmembrane region" description="Helical" evidence="4">
    <location>
        <begin position="226"/>
        <end position="248"/>
    </location>
</feature>
<dbReference type="Proteomes" id="UP000229498">
    <property type="component" value="Unassembled WGS sequence"/>
</dbReference>
<sequence>MTAGQAKFFYGWIVVGAAFVGTFFAFGIAYSFGPFFPAIETAFQASRSDVALVSAIAGCLLFSLGAASGPLADRLGPAAVASTGMILIACGLLAASRATELWHVYLAYGLGVGVGTGCIYIPAISAVQRWFVRRRGLASGLAVMGIGAGTLVTPPVANWLIELQGWRGAMTTLALAVAAIGGLAMLALRHSPEKRGLNPDGGPPPDPAAPAGPAATLREALGAGEFWLLGAAGMFISFSLFVPLVHMVPYVLDHGMDEATGAWLLGVIGVSSIAGRFLVGVVADRLGRLKTLIGVYIGLAVMLAFWHFAREVWTLALFAAVFGTLYGGFAPLMPAIVADVFGVRHLGSILGVNYSGAGLGVLLGPTMAGLLFDLTGGYGLAIAVAVAGMLAGAVCLAVTAARRRE</sequence>
<dbReference type="OrthoDB" id="9796632at2"/>
<dbReference type="EMBL" id="PHIG01000063">
    <property type="protein sequence ID" value="PJK27436.1"/>
    <property type="molecule type" value="Genomic_DNA"/>
</dbReference>
<evidence type="ECO:0000256" key="4">
    <source>
        <dbReference type="SAM" id="Phobius"/>
    </source>
</evidence>
<feature type="transmembrane region" description="Helical" evidence="4">
    <location>
        <begin position="136"/>
        <end position="157"/>
    </location>
</feature>
<feature type="transmembrane region" description="Helical" evidence="4">
    <location>
        <begin position="260"/>
        <end position="279"/>
    </location>
</feature>
<name>A0A2M9FVG4_9PROT</name>
<feature type="transmembrane region" description="Helical" evidence="4">
    <location>
        <begin position="349"/>
        <end position="372"/>
    </location>
</feature>
<dbReference type="Pfam" id="PF07690">
    <property type="entry name" value="MFS_1"/>
    <property type="match status" value="1"/>
</dbReference>
<keyword evidence="7" id="KW-1185">Reference proteome</keyword>
<feature type="transmembrane region" description="Helical" evidence="4">
    <location>
        <begin position="102"/>
        <end position="124"/>
    </location>
</feature>
<evidence type="ECO:0000256" key="3">
    <source>
        <dbReference type="ARBA" id="ARBA00023136"/>
    </source>
</evidence>
<dbReference type="RefSeq" id="WP_109795149.1">
    <property type="nucleotide sequence ID" value="NZ_PHIG01000063.1"/>
</dbReference>
<organism evidence="6 7">
    <name type="scientific">Minwuia thermotolerans</name>
    <dbReference type="NCBI Taxonomy" id="2056226"/>
    <lineage>
        <taxon>Bacteria</taxon>
        <taxon>Pseudomonadati</taxon>
        <taxon>Pseudomonadota</taxon>
        <taxon>Alphaproteobacteria</taxon>
        <taxon>Minwuiales</taxon>
        <taxon>Minwuiaceae</taxon>
        <taxon>Minwuia</taxon>
    </lineage>
</organism>
<feature type="transmembrane region" description="Helical" evidence="4">
    <location>
        <begin position="169"/>
        <end position="188"/>
    </location>
</feature>
<proteinExistence type="predicted"/>
<dbReference type="CDD" id="cd17352">
    <property type="entry name" value="MFS_MCT_SLC16"/>
    <property type="match status" value="1"/>
</dbReference>
<protein>
    <submittedName>
        <fullName evidence="6">MFS transporter</fullName>
    </submittedName>
</protein>